<dbReference type="InterPro" id="IPR044751">
    <property type="entry name" value="Ion_transp-like_CBS"/>
</dbReference>
<evidence type="ECO:0000256" key="5">
    <source>
        <dbReference type="ARBA" id="ARBA00023122"/>
    </source>
</evidence>
<dbReference type="Pfam" id="PF03471">
    <property type="entry name" value="CorC_HlyC"/>
    <property type="match status" value="1"/>
</dbReference>
<feature type="domain" description="CBS" evidence="10">
    <location>
        <begin position="289"/>
        <end position="346"/>
    </location>
</feature>
<dbReference type="GO" id="GO:0005886">
    <property type="term" value="C:plasma membrane"/>
    <property type="evidence" value="ECO:0007669"/>
    <property type="project" value="TreeGrafter"/>
</dbReference>
<dbReference type="EMBL" id="JACQXR010000057">
    <property type="protein sequence ID" value="MBI4726523.1"/>
    <property type="molecule type" value="Genomic_DNA"/>
</dbReference>
<evidence type="ECO:0000256" key="7">
    <source>
        <dbReference type="PROSITE-ProRule" id="PRU00703"/>
    </source>
</evidence>
<gene>
    <name evidence="12" type="ORF">HY768_04755</name>
</gene>
<dbReference type="SUPFAM" id="SSF56176">
    <property type="entry name" value="FAD-binding/transporter-associated domain-like"/>
    <property type="match status" value="1"/>
</dbReference>
<dbReference type="SUPFAM" id="SSF54631">
    <property type="entry name" value="CBS-domain pair"/>
    <property type="match status" value="1"/>
</dbReference>
<feature type="transmembrane region" description="Helical" evidence="9">
    <location>
        <begin position="61"/>
        <end position="85"/>
    </location>
</feature>
<organism evidence="12 13">
    <name type="scientific">candidate division TA06 bacterium</name>
    <dbReference type="NCBI Taxonomy" id="2250710"/>
    <lineage>
        <taxon>Bacteria</taxon>
        <taxon>Bacteria division TA06</taxon>
    </lineage>
</organism>
<evidence type="ECO:0000313" key="13">
    <source>
        <dbReference type="Proteomes" id="UP000736328"/>
    </source>
</evidence>
<evidence type="ECO:0000256" key="4">
    <source>
        <dbReference type="ARBA" id="ARBA00022989"/>
    </source>
</evidence>
<evidence type="ECO:0000256" key="9">
    <source>
        <dbReference type="SAM" id="Phobius"/>
    </source>
</evidence>
<dbReference type="Pfam" id="PF00571">
    <property type="entry name" value="CBS"/>
    <property type="match status" value="2"/>
</dbReference>
<keyword evidence="6 8" id="KW-0472">Membrane</keyword>
<comment type="caution">
    <text evidence="12">The sequence shown here is derived from an EMBL/GenBank/DDBJ whole genome shotgun (WGS) entry which is preliminary data.</text>
</comment>
<sequence>MEISIWSELLLIAALIFFNGLLSASEIALITVRKSSLKELSHRGDQRAKSALRLLEDPSRLFATIQMGVTFLGFLASAVAAVSSYKLVSQTLEDIPLGIISQNSHPIALALVTAVVSFFTIILGELTPKNIALKHSQFITLLVARPLEFMAVAARPAIWLLTRATDLTLSIFGIKKAQLSSKITEDEIKALLSAGHEQGVLDRSETEMIHGIFELGDKTAREIMVPRIDMVAAPFGLPIFKAVKLMEKAGHTRIPVYRQTIDNIVGIAYATDINKALRSGVKNQPVDELARPAHFVPESKKLDGLLQEFQSWKTHLAIVVDEYGGTAGMVTLEDVLEEIVGEVRDEFDTEEPLFRKIDERTYRIDARIDIEQLNEALGSDFPTEGFETLGGFIYDIAGKVPSSGEKLKWPQSQPAWEFTVEAVRQRRIMAVRARRLLKLPSKPGLQDGSVQTAATE</sequence>
<keyword evidence="3" id="KW-0677">Repeat</keyword>
<dbReference type="PANTHER" id="PTHR22777:SF17">
    <property type="entry name" value="UPF0053 PROTEIN SLL0260"/>
    <property type="match status" value="1"/>
</dbReference>
<keyword evidence="2 8" id="KW-0812">Transmembrane</keyword>
<evidence type="ECO:0000256" key="8">
    <source>
        <dbReference type="PROSITE-ProRule" id="PRU01193"/>
    </source>
</evidence>
<comment type="subcellular location">
    <subcellularLocation>
        <location evidence="1">Membrane</location>
        <topology evidence="1">Multi-pass membrane protein</topology>
    </subcellularLocation>
</comment>
<proteinExistence type="predicted"/>
<evidence type="ECO:0000259" key="10">
    <source>
        <dbReference type="PROSITE" id="PS51371"/>
    </source>
</evidence>
<feature type="transmembrane region" description="Helical" evidence="9">
    <location>
        <begin position="12"/>
        <end position="32"/>
    </location>
</feature>
<name>A0A933IAS5_UNCT6</name>
<dbReference type="InterPro" id="IPR000644">
    <property type="entry name" value="CBS_dom"/>
</dbReference>
<dbReference type="Pfam" id="PF01595">
    <property type="entry name" value="CNNM"/>
    <property type="match status" value="1"/>
</dbReference>
<keyword evidence="4 8" id="KW-1133">Transmembrane helix</keyword>
<evidence type="ECO:0000259" key="11">
    <source>
        <dbReference type="PROSITE" id="PS51846"/>
    </source>
</evidence>
<feature type="transmembrane region" description="Helical" evidence="9">
    <location>
        <begin position="105"/>
        <end position="126"/>
    </location>
</feature>
<protein>
    <submittedName>
        <fullName evidence="12">HlyC/CorC family transporter</fullName>
    </submittedName>
</protein>
<dbReference type="InterPro" id="IPR016169">
    <property type="entry name" value="FAD-bd_PCMH_sub2"/>
</dbReference>
<accession>A0A933IAS5</accession>
<feature type="domain" description="CNNM transmembrane" evidence="11">
    <location>
        <begin position="1"/>
        <end position="205"/>
    </location>
</feature>
<dbReference type="CDD" id="cd04590">
    <property type="entry name" value="CBS_pair_CorC_HlyC_assoc"/>
    <property type="match status" value="1"/>
</dbReference>
<dbReference type="Gene3D" id="3.30.465.10">
    <property type="match status" value="1"/>
</dbReference>
<dbReference type="PROSITE" id="PS51846">
    <property type="entry name" value="CNNM"/>
    <property type="match status" value="1"/>
</dbReference>
<dbReference type="InterPro" id="IPR002550">
    <property type="entry name" value="CNNM"/>
</dbReference>
<dbReference type="InterPro" id="IPR036318">
    <property type="entry name" value="FAD-bd_PCMH-like_sf"/>
</dbReference>
<evidence type="ECO:0000256" key="2">
    <source>
        <dbReference type="ARBA" id="ARBA00022692"/>
    </source>
</evidence>
<dbReference type="AlphaFoldDB" id="A0A933IAS5"/>
<dbReference type="FunFam" id="3.10.580.10:FF:000002">
    <property type="entry name" value="Magnesium/cobalt efflux protein CorC"/>
    <property type="match status" value="1"/>
</dbReference>
<dbReference type="InterPro" id="IPR046342">
    <property type="entry name" value="CBS_dom_sf"/>
</dbReference>
<reference evidence="12" key="1">
    <citation type="submission" date="2020-07" db="EMBL/GenBank/DDBJ databases">
        <title>Huge and variable diversity of episymbiotic CPR bacteria and DPANN archaea in groundwater ecosystems.</title>
        <authorList>
            <person name="He C.Y."/>
            <person name="Keren R."/>
            <person name="Whittaker M."/>
            <person name="Farag I.F."/>
            <person name="Doudna J."/>
            <person name="Cate J.H.D."/>
            <person name="Banfield J.F."/>
        </authorList>
    </citation>
    <scope>NUCLEOTIDE SEQUENCE</scope>
    <source>
        <strain evidence="12">NC_groundwater_1520_Pr4_B-0.1um_53_5</strain>
    </source>
</reference>
<dbReference type="Proteomes" id="UP000736328">
    <property type="component" value="Unassembled WGS sequence"/>
</dbReference>
<evidence type="ECO:0000313" key="12">
    <source>
        <dbReference type="EMBL" id="MBI4726523.1"/>
    </source>
</evidence>
<dbReference type="PANTHER" id="PTHR22777">
    <property type="entry name" value="HEMOLYSIN-RELATED"/>
    <property type="match status" value="1"/>
</dbReference>
<evidence type="ECO:0000256" key="3">
    <source>
        <dbReference type="ARBA" id="ARBA00022737"/>
    </source>
</evidence>
<dbReference type="SMART" id="SM01091">
    <property type="entry name" value="CorC_HlyC"/>
    <property type="match status" value="1"/>
</dbReference>
<dbReference type="GO" id="GO:0050660">
    <property type="term" value="F:flavin adenine dinucleotide binding"/>
    <property type="evidence" value="ECO:0007669"/>
    <property type="project" value="InterPro"/>
</dbReference>
<dbReference type="Gene3D" id="3.10.580.10">
    <property type="entry name" value="CBS-domain"/>
    <property type="match status" value="1"/>
</dbReference>
<dbReference type="InterPro" id="IPR005170">
    <property type="entry name" value="Transptr-assoc_dom"/>
</dbReference>
<dbReference type="PROSITE" id="PS51371">
    <property type="entry name" value="CBS"/>
    <property type="match status" value="2"/>
</dbReference>
<keyword evidence="5 7" id="KW-0129">CBS domain</keyword>
<evidence type="ECO:0000256" key="1">
    <source>
        <dbReference type="ARBA" id="ARBA00004141"/>
    </source>
</evidence>
<evidence type="ECO:0000256" key="6">
    <source>
        <dbReference type="ARBA" id="ARBA00023136"/>
    </source>
</evidence>
<feature type="domain" description="CBS" evidence="10">
    <location>
        <begin position="224"/>
        <end position="286"/>
    </location>
</feature>